<keyword evidence="4" id="KW-1185">Reference proteome</keyword>
<gene>
    <name evidence="3" type="ORF">SAMN04487901_103153</name>
</gene>
<dbReference type="AlphaFoldDB" id="A0A1G7TVF5"/>
<accession>A0A1G7TVF5</accession>
<evidence type="ECO:0000256" key="2">
    <source>
        <dbReference type="SAM" id="SignalP"/>
    </source>
</evidence>
<evidence type="ECO:0000313" key="3">
    <source>
        <dbReference type="EMBL" id="SDG39188.1"/>
    </source>
</evidence>
<dbReference type="Pfam" id="PF14060">
    <property type="entry name" value="DUF4252"/>
    <property type="match status" value="1"/>
</dbReference>
<keyword evidence="2" id="KW-0732">Signal</keyword>
<evidence type="ECO:0000256" key="1">
    <source>
        <dbReference type="SAM" id="MobiDB-lite"/>
    </source>
</evidence>
<sequence length="189" mass="21277">MKYSSKTFNPLKSMKKLAICVMLVLVCINANAECKDFDKLAKMEGVEFTHINKDIVKQAFESGEGLHLGEAINIDDEDGMILKRIADVKVFRREGADNIESFKKAALKVLKSKKWNSLMDTKNDEGQIVKIYQAKKGEQFTNVVLAIQDGEAVLVVIDGTLDLAKMFNGGYDDEEDDEEEDEDDEEEED</sequence>
<organism evidence="3 4">
    <name type="scientific">Prevotella communis</name>
    <dbReference type="NCBI Taxonomy" id="2913614"/>
    <lineage>
        <taxon>Bacteria</taxon>
        <taxon>Pseudomonadati</taxon>
        <taxon>Bacteroidota</taxon>
        <taxon>Bacteroidia</taxon>
        <taxon>Bacteroidales</taxon>
        <taxon>Prevotellaceae</taxon>
        <taxon>Prevotella</taxon>
    </lineage>
</organism>
<dbReference type="InterPro" id="IPR025348">
    <property type="entry name" value="DUF4252"/>
</dbReference>
<proteinExistence type="predicted"/>
<evidence type="ECO:0008006" key="5">
    <source>
        <dbReference type="Google" id="ProtNLM"/>
    </source>
</evidence>
<feature type="chain" id="PRO_5011614839" description="DUF4252 domain-containing protein" evidence="2">
    <location>
        <begin position="33"/>
        <end position="189"/>
    </location>
</feature>
<name>A0A1G7TVF5_9BACT</name>
<protein>
    <recommendedName>
        <fullName evidence="5">DUF4252 domain-containing protein</fullName>
    </recommendedName>
</protein>
<feature type="region of interest" description="Disordered" evidence="1">
    <location>
        <begin position="168"/>
        <end position="189"/>
    </location>
</feature>
<evidence type="ECO:0000313" key="4">
    <source>
        <dbReference type="Proteomes" id="UP000198779"/>
    </source>
</evidence>
<feature type="signal peptide" evidence="2">
    <location>
        <begin position="1"/>
        <end position="32"/>
    </location>
</feature>
<feature type="compositionally biased region" description="Acidic residues" evidence="1">
    <location>
        <begin position="171"/>
        <end position="189"/>
    </location>
</feature>
<dbReference type="EMBL" id="FNCQ01000003">
    <property type="protein sequence ID" value="SDG39188.1"/>
    <property type="molecule type" value="Genomic_DNA"/>
</dbReference>
<dbReference type="Proteomes" id="UP000198779">
    <property type="component" value="Unassembled WGS sequence"/>
</dbReference>
<dbReference type="STRING" id="645274.SAMN04487901_103153"/>
<dbReference type="RefSeq" id="WP_091815224.1">
    <property type="nucleotide sequence ID" value="NZ_FNCQ01000003.1"/>
</dbReference>
<reference evidence="4" key="1">
    <citation type="submission" date="2016-10" db="EMBL/GenBank/DDBJ databases">
        <authorList>
            <person name="Varghese N."/>
            <person name="Submissions S."/>
        </authorList>
    </citation>
    <scope>NUCLEOTIDE SEQUENCE [LARGE SCALE GENOMIC DNA]</scope>
    <source>
        <strain evidence="4">BP1-148</strain>
    </source>
</reference>